<sequence length="64" mass="7524">MKSQQAPEAIDFGVKHLDLTQFCPLSTYSWCRETNGEDSRQGRLMMHMLSSSKRTVDFLEIWVW</sequence>
<protein>
    <submittedName>
        <fullName evidence="1">Uncharacterized protein</fullName>
    </submittedName>
</protein>
<dbReference type="EMBL" id="CCYD01000442">
    <property type="protein sequence ID" value="CEG39772.1"/>
    <property type="molecule type" value="Genomic_DNA"/>
</dbReference>
<name>A0A0P1AFY8_PLAHL</name>
<evidence type="ECO:0000313" key="1">
    <source>
        <dbReference type="EMBL" id="CEG39772.1"/>
    </source>
</evidence>
<dbReference type="AlphaFoldDB" id="A0A0P1AFY8"/>
<dbReference type="RefSeq" id="XP_024576141.1">
    <property type="nucleotide sequence ID" value="XM_024725355.1"/>
</dbReference>
<keyword evidence="2" id="KW-1185">Reference proteome</keyword>
<dbReference type="Proteomes" id="UP000054928">
    <property type="component" value="Unassembled WGS sequence"/>
</dbReference>
<organism evidence="1 2">
    <name type="scientific">Plasmopara halstedii</name>
    <name type="common">Downy mildew of sunflower</name>
    <dbReference type="NCBI Taxonomy" id="4781"/>
    <lineage>
        <taxon>Eukaryota</taxon>
        <taxon>Sar</taxon>
        <taxon>Stramenopiles</taxon>
        <taxon>Oomycota</taxon>
        <taxon>Peronosporomycetes</taxon>
        <taxon>Peronosporales</taxon>
        <taxon>Peronosporaceae</taxon>
        <taxon>Plasmopara</taxon>
    </lineage>
</organism>
<reference evidence="2" key="1">
    <citation type="submission" date="2014-09" db="EMBL/GenBank/DDBJ databases">
        <authorList>
            <person name="Sharma Rahul"/>
            <person name="Thines Marco"/>
        </authorList>
    </citation>
    <scope>NUCLEOTIDE SEQUENCE [LARGE SCALE GENOMIC DNA]</scope>
</reference>
<proteinExistence type="predicted"/>
<evidence type="ECO:0000313" key="2">
    <source>
        <dbReference type="Proteomes" id="UP000054928"/>
    </source>
</evidence>
<accession>A0A0P1AFY8</accession>
<dbReference type="GeneID" id="36405063"/>